<proteinExistence type="predicted"/>
<dbReference type="OrthoDB" id="1821358at2"/>
<evidence type="ECO:0000313" key="3">
    <source>
        <dbReference type="EMBL" id="SHM86481.1"/>
    </source>
</evidence>
<accession>A0A1M7M6Y6</accession>
<sequence length="528" mass="58594">MKDYKEIANSIFQRREEYLKEKKRKKALFIRNATIALSCCIMIAVGIGIWNIDMLRDIKPSPNKNDYTAPSPVLTTVETTDYNDITTETTAVTSADDILITTAASSAASAQSGTADARTTSAASHSSSGNVTTKKSDNNSSVTTLRTTASSIEITASNGSPNHNVRTTLRHSSTTTRTSYVRTTTTVRTSLRTSTTTRHATTTASKMSEPVYTRTTTAVYTRPAYTTTTTMRSPVLTSTTALYTRPAYTSTTTWYSPVATSTTRVYTTVPATSTTRVYTTTLAYSFTTRQIPVATSTPPWATTTVVKTSTAAPDIPALSTTTPISETPPATTTIPYFIYIDHVGFDVLDDRIPDMSLVKSYITSVDTKRYSCDIYGYMDYDPYFLCVAVFANGEARFLNSETFDPDSIGELIDTRGLWNNLNITGYLDKELAKYQPYSNKDSIYEFLDTYRDTPSYFDYPYDDRKDILCSLFFNVAISEDDNVPAFSGVMYLLENGKLEIVMSVEPIEFHFKFEVGEQAIAELRSMLR</sequence>
<feature type="transmembrane region" description="Helical" evidence="2">
    <location>
        <begin position="28"/>
        <end position="50"/>
    </location>
</feature>
<feature type="compositionally biased region" description="Low complexity" evidence="1">
    <location>
        <begin position="166"/>
        <end position="208"/>
    </location>
</feature>
<protein>
    <submittedName>
        <fullName evidence="3">Uncharacterized protein</fullName>
    </submittedName>
</protein>
<gene>
    <name evidence="3" type="ORF">SAMN04487860_11936</name>
</gene>
<keyword evidence="2" id="KW-0812">Transmembrane</keyword>
<evidence type="ECO:0000313" key="4">
    <source>
        <dbReference type="Proteomes" id="UP000184394"/>
    </source>
</evidence>
<dbReference type="Proteomes" id="UP000184394">
    <property type="component" value="Unassembled WGS sequence"/>
</dbReference>
<name>A0A1M7M6Y6_RUMFL</name>
<dbReference type="EMBL" id="FRCT01000019">
    <property type="protein sequence ID" value="SHM86481.1"/>
    <property type="molecule type" value="Genomic_DNA"/>
</dbReference>
<organism evidence="3 4">
    <name type="scientific">Ruminococcus flavefaciens</name>
    <dbReference type="NCBI Taxonomy" id="1265"/>
    <lineage>
        <taxon>Bacteria</taxon>
        <taxon>Bacillati</taxon>
        <taxon>Bacillota</taxon>
        <taxon>Clostridia</taxon>
        <taxon>Eubacteriales</taxon>
        <taxon>Oscillospiraceae</taxon>
        <taxon>Ruminococcus</taxon>
    </lineage>
</organism>
<evidence type="ECO:0000256" key="1">
    <source>
        <dbReference type="SAM" id="MobiDB-lite"/>
    </source>
</evidence>
<evidence type="ECO:0000256" key="2">
    <source>
        <dbReference type="SAM" id="Phobius"/>
    </source>
</evidence>
<feature type="compositionally biased region" description="Low complexity" evidence="1">
    <location>
        <begin position="109"/>
        <end position="128"/>
    </location>
</feature>
<dbReference type="RefSeq" id="WP_072952292.1">
    <property type="nucleotide sequence ID" value="NZ_FRCT01000019.1"/>
</dbReference>
<dbReference type="AlphaFoldDB" id="A0A1M7M6Y6"/>
<keyword evidence="2" id="KW-0472">Membrane</keyword>
<reference evidence="3 4" key="1">
    <citation type="submission" date="2016-11" db="EMBL/GenBank/DDBJ databases">
        <authorList>
            <person name="Jaros S."/>
            <person name="Januszkiewicz K."/>
            <person name="Wedrychowicz H."/>
        </authorList>
    </citation>
    <scope>NUCLEOTIDE SEQUENCE [LARGE SCALE GENOMIC DNA]</scope>
    <source>
        <strain evidence="3 4">Y1</strain>
    </source>
</reference>
<keyword evidence="2" id="KW-1133">Transmembrane helix</keyword>
<feature type="region of interest" description="Disordered" evidence="1">
    <location>
        <begin position="109"/>
        <end position="208"/>
    </location>
</feature>
<feature type="compositionally biased region" description="Polar residues" evidence="1">
    <location>
        <begin position="129"/>
        <end position="165"/>
    </location>
</feature>